<name>A0ACC2WAW7_9TREE</name>
<evidence type="ECO:0000313" key="1">
    <source>
        <dbReference type="EMBL" id="KAJ9108329.1"/>
    </source>
</evidence>
<reference evidence="1" key="1">
    <citation type="submission" date="2023-04" db="EMBL/GenBank/DDBJ databases">
        <title>Draft Genome sequencing of Naganishia species isolated from polar environments using Oxford Nanopore Technology.</title>
        <authorList>
            <person name="Leo P."/>
            <person name="Venkateswaran K."/>
        </authorList>
    </citation>
    <scope>NUCLEOTIDE SEQUENCE</scope>
    <source>
        <strain evidence="1">MNA-CCFEE 5262</strain>
    </source>
</reference>
<dbReference type="EMBL" id="JASBWS010000032">
    <property type="protein sequence ID" value="KAJ9108329.1"/>
    <property type="molecule type" value="Genomic_DNA"/>
</dbReference>
<sequence length="763" mass="83800">MSVNTSGGPLPEVRHAASSREASTLRTVAENPRMVDSVDAASMEDDIPGNAQRPRSTTSASSNKERKLKWYEYLGRGMYMDVKSRLPYYVSDWTDAWNYRVVPATLVIFFANVLPGLAFSLDLIESTGEYGVQEVLLSTFMAAFVAAVFGGQPLLISGVTGPITVTPPTALPSPPKQEDTSAETLSPTQLPRYTSSSRADSYANHTVTAGSRLPGGSVHRPEDSRVPFEEQARSVRTPHHGQLRVRAPPSDLDTPPASDLDPPPPPYEQPVEIDHGAPIENADDIAQLIRSANTSIPQSCVKALKRVQIQLVETPHLFAGNVPLLISTVTRQFERLFEKPAAMDDTQMFRMAKHLIQTMSNFCDLPELLSEMNSGLLEDLLEQLTLGLLLLTKETHKEMAKFVNMTILRLFATSNQVVLFRALFDLLQKIALPLTPATRQTDFAARHGELVLKCIWKRSRSAETDLRKGKLKAADLFRILEDFLGVIDPTEWKERSLNGVPLGDMPLRTIKVLIQHIFGVLGERGCREALVQEFGPGCENIKLYTYVNRLCKESQPSGKDSNGDTVESASSHEKVVEPAVEAPEPAKVSLVEDELDERLQQLVTSASGVGSTRGEAMPELHNFLKQHPNKKEKFEAMLDLALGASKYKLFIKRKLQNLAEAGTSASTPISEWMNLEFTKCFVLILSKGAPVGSKQADSIPAEESASTVQRNSGPRQSLLPQQPVVQQPVIPADADDDTKLAMYKDKLKYYALGSASGDSVSSG</sequence>
<keyword evidence="2" id="KW-1185">Reference proteome</keyword>
<dbReference type="Proteomes" id="UP001230649">
    <property type="component" value="Unassembled WGS sequence"/>
</dbReference>
<evidence type="ECO:0000313" key="2">
    <source>
        <dbReference type="Proteomes" id="UP001230649"/>
    </source>
</evidence>
<comment type="caution">
    <text evidence="1">The sequence shown here is derived from an EMBL/GenBank/DDBJ whole genome shotgun (WGS) entry which is preliminary data.</text>
</comment>
<accession>A0ACC2WAW7</accession>
<protein>
    <submittedName>
        <fullName evidence="1">Uncharacterized protein</fullName>
    </submittedName>
</protein>
<organism evidence="1 2">
    <name type="scientific">Naganishia adeliensis</name>
    <dbReference type="NCBI Taxonomy" id="92952"/>
    <lineage>
        <taxon>Eukaryota</taxon>
        <taxon>Fungi</taxon>
        <taxon>Dikarya</taxon>
        <taxon>Basidiomycota</taxon>
        <taxon>Agaricomycotina</taxon>
        <taxon>Tremellomycetes</taxon>
        <taxon>Filobasidiales</taxon>
        <taxon>Filobasidiaceae</taxon>
        <taxon>Naganishia</taxon>
    </lineage>
</organism>
<proteinExistence type="predicted"/>
<gene>
    <name evidence="1" type="ORF">QFC20_003490</name>
</gene>